<dbReference type="Proteomes" id="UP001589692">
    <property type="component" value="Unassembled WGS sequence"/>
</dbReference>
<protein>
    <recommendedName>
        <fullName evidence="9">Acireductone dioxygenase</fullName>
    </recommendedName>
    <alternativeName>
        <fullName evidence="9">1,2-dihydroxy-3-keto-5-methylthiopentene dioxygenase</fullName>
        <shortName evidence="9">DHK-MTPene dioxygenase</shortName>
    </alternativeName>
    <alternativeName>
        <fullName evidence="9">Acireductone dioxygenase (Fe(2+)-requiring)</fullName>
        <shortName evidence="9">ARD'</shortName>
        <shortName evidence="9">Fe-ARD</shortName>
        <ecNumber evidence="9">1.13.11.54</ecNumber>
    </alternativeName>
    <alternativeName>
        <fullName evidence="9">Acireductone dioxygenase (Ni(2+)-requiring)</fullName>
        <shortName evidence="9">ARD</shortName>
        <shortName evidence="9">Ni-ARD</shortName>
        <ecNumber evidence="9">1.13.11.53</ecNumber>
    </alternativeName>
</protein>
<feature type="binding site" evidence="9">
    <location>
        <position position="141"/>
    </location>
    <ligand>
        <name>Ni(2+)</name>
        <dbReference type="ChEBI" id="CHEBI:49786"/>
    </ligand>
</feature>
<dbReference type="PANTHER" id="PTHR23418">
    <property type="entry name" value="ACIREDUCTONE DIOXYGENASE"/>
    <property type="match status" value="1"/>
</dbReference>
<comment type="function">
    <text evidence="9">Catalyzes 2 different reactions between oxygene and the acireductone 1,2-dihydroxy-3-keto-5-methylthiopentene (DHK-MTPene) depending upon the metal bound in the active site. Fe-containing acireductone dioxygenase (Fe-ARD) produces formate and 2-keto-4-methylthiobutyrate (KMTB), the alpha-ketoacid precursor of methionine in the methionine recycle pathway. Ni-containing acireductone dioxygenase (Ni-ARD) produces methylthiopropionate, carbon monoxide and formate, and does not lie on the methionine recycle pathway.</text>
</comment>
<evidence type="ECO:0000256" key="8">
    <source>
        <dbReference type="ARBA" id="ARBA00023167"/>
    </source>
</evidence>
<dbReference type="InterPro" id="IPR004313">
    <property type="entry name" value="ARD"/>
</dbReference>
<comment type="similarity">
    <text evidence="9">Belongs to the acireductone dioxygenase (ARD) family.</text>
</comment>
<keyword evidence="6 9" id="KW-0560">Oxidoreductase</keyword>
<feature type="binding site" evidence="9">
    <location>
        <position position="103"/>
    </location>
    <ligand>
        <name>Ni(2+)</name>
        <dbReference type="ChEBI" id="CHEBI:49786"/>
    </ligand>
</feature>
<feature type="site" description="Important to generate the dianion" evidence="9">
    <location>
        <position position="105"/>
    </location>
</feature>
<dbReference type="EC" id="1.13.11.54" evidence="9"/>
<feature type="binding site" evidence="9">
    <location>
        <position position="99"/>
    </location>
    <ligand>
        <name>Fe(2+)</name>
        <dbReference type="ChEBI" id="CHEBI:29033"/>
    </ligand>
</feature>
<dbReference type="CDD" id="cd02232">
    <property type="entry name" value="cupin_ARD"/>
    <property type="match status" value="1"/>
</dbReference>
<dbReference type="Pfam" id="PF03079">
    <property type="entry name" value="ARD"/>
    <property type="match status" value="1"/>
</dbReference>
<name>A0ABV6ABY4_9HYPH</name>
<evidence type="ECO:0000256" key="2">
    <source>
        <dbReference type="ARBA" id="ARBA00022596"/>
    </source>
</evidence>
<dbReference type="InterPro" id="IPR023956">
    <property type="entry name" value="ARD_bac"/>
</dbReference>
<dbReference type="PANTHER" id="PTHR23418:SF0">
    <property type="entry name" value="ACIREDUCTONE DIOXYGENASE"/>
    <property type="match status" value="1"/>
</dbReference>
<evidence type="ECO:0000313" key="10">
    <source>
        <dbReference type="EMBL" id="MFB9947604.1"/>
    </source>
</evidence>
<feature type="binding site" evidence="9">
    <location>
        <position position="103"/>
    </location>
    <ligand>
        <name>Fe(2+)</name>
        <dbReference type="ChEBI" id="CHEBI:29033"/>
    </ligand>
</feature>
<keyword evidence="11" id="KW-1185">Reference proteome</keyword>
<evidence type="ECO:0000256" key="1">
    <source>
        <dbReference type="ARBA" id="ARBA00000428"/>
    </source>
</evidence>
<keyword evidence="5 9" id="KW-0223">Dioxygenase</keyword>
<dbReference type="HAMAP" id="MF_01682">
    <property type="entry name" value="Salvage_MtnD"/>
    <property type="match status" value="1"/>
</dbReference>
<comment type="catalytic activity">
    <reaction evidence="9">
        <text>1,2-dihydroxy-5-(methylsulfanyl)pent-1-en-3-one + O2 = 3-(methylsulfanyl)propanoate + CO + formate + 2 H(+)</text>
        <dbReference type="Rhea" id="RHEA:14161"/>
        <dbReference type="ChEBI" id="CHEBI:15378"/>
        <dbReference type="ChEBI" id="CHEBI:15379"/>
        <dbReference type="ChEBI" id="CHEBI:15740"/>
        <dbReference type="ChEBI" id="CHEBI:17245"/>
        <dbReference type="ChEBI" id="CHEBI:49016"/>
        <dbReference type="ChEBI" id="CHEBI:49252"/>
        <dbReference type="EC" id="1.13.11.53"/>
    </reaction>
</comment>
<keyword evidence="2 9" id="KW-0533">Nickel</keyword>
<accession>A0ABV6ABY4</accession>
<feature type="site" description="May play a role in metal incorporation in vivo" evidence="9">
    <location>
        <position position="96"/>
    </location>
</feature>
<evidence type="ECO:0000256" key="3">
    <source>
        <dbReference type="ARBA" id="ARBA00022605"/>
    </source>
</evidence>
<feature type="binding site" evidence="9">
    <location>
        <position position="97"/>
    </location>
    <ligand>
        <name>Fe(2+)</name>
        <dbReference type="ChEBI" id="CHEBI:29033"/>
    </ligand>
</feature>
<evidence type="ECO:0000256" key="6">
    <source>
        <dbReference type="ARBA" id="ARBA00023002"/>
    </source>
</evidence>
<organism evidence="10 11">
    <name type="scientific">Rhizobium puerariae</name>
    <dbReference type="NCBI Taxonomy" id="1585791"/>
    <lineage>
        <taxon>Bacteria</taxon>
        <taxon>Pseudomonadati</taxon>
        <taxon>Pseudomonadota</taxon>
        <taxon>Alphaproteobacteria</taxon>
        <taxon>Hyphomicrobiales</taxon>
        <taxon>Rhizobiaceae</taxon>
        <taxon>Rhizobium/Agrobacterium group</taxon>
        <taxon>Rhizobium</taxon>
    </lineage>
</organism>
<comment type="caution">
    <text evidence="10">The sequence shown here is derived from an EMBL/GenBank/DDBJ whole genome shotgun (WGS) entry which is preliminary data.</text>
</comment>
<evidence type="ECO:0000313" key="11">
    <source>
        <dbReference type="Proteomes" id="UP001589692"/>
    </source>
</evidence>
<feature type="binding site" evidence="9">
    <location>
        <position position="141"/>
    </location>
    <ligand>
        <name>Fe(2+)</name>
        <dbReference type="ChEBI" id="CHEBI:29033"/>
    </ligand>
</feature>
<feature type="binding site" evidence="9">
    <location>
        <position position="97"/>
    </location>
    <ligand>
        <name>Ni(2+)</name>
        <dbReference type="ChEBI" id="CHEBI:49786"/>
    </ligand>
</feature>
<feature type="binding site" evidence="9">
    <location>
        <position position="99"/>
    </location>
    <ligand>
        <name>Ni(2+)</name>
        <dbReference type="ChEBI" id="CHEBI:49786"/>
    </ligand>
</feature>
<reference evidence="10 11" key="1">
    <citation type="submission" date="2024-09" db="EMBL/GenBank/DDBJ databases">
        <authorList>
            <person name="Sun Q."/>
            <person name="Mori K."/>
        </authorList>
    </citation>
    <scope>NUCLEOTIDE SEQUENCE [LARGE SCALE GENOMIC DNA]</scope>
    <source>
        <strain evidence="10 11">TBRC 4938</strain>
    </source>
</reference>
<dbReference type="InterPro" id="IPR011051">
    <property type="entry name" value="RmlC_Cupin_sf"/>
</dbReference>
<evidence type="ECO:0000256" key="7">
    <source>
        <dbReference type="ARBA" id="ARBA00023004"/>
    </source>
</evidence>
<gene>
    <name evidence="9" type="primary">mtnD</name>
    <name evidence="10" type="ORF">ACFFP0_02030</name>
</gene>
<dbReference type="EMBL" id="JBHMAA010000003">
    <property type="protein sequence ID" value="MFB9947604.1"/>
    <property type="molecule type" value="Genomic_DNA"/>
</dbReference>
<comment type="cofactor">
    <cofactor evidence="9">
        <name>Fe(2+)</name>
        <dbReference type="ChEBI" id="CHEBI:29033"/>
    </cofactor>
    <text evidence="9">Binds 1 Fe(2+) cation per monomer.</text>
</comment>
<comment type="catalytic activity">
    <reaction evidence="1 9">
        <text>1,2-dihydroxy-5-(methylsulfanyl)pent-1-en-3-one + O2 = 4-methylsulfanyl-2-oxobutanoate + formate + 2 H(+)</text>
        <dbReference type="Rhea" id="RHEA:24504"/>
        <dbReference type="ChEBI" id="CHEBI:15378"/>
        <dbReference type="ChEBI" id="CHEBI:15379"/>
        <dbReference type="ChEBI" id="CHEBI:15740"/>
        <dbReference type="ChEBI" id="CHEBI:16723"/>
        <dbReference type="ChEBI" id="CHEBI:49252"/>
        <dbReference type="EC" id="1.13.11.54"/>
    </reaction>
</comment>
<dbReference type="EC" id="1.13.11.53" evidence="9"/>
<evidence type="ECO:0000256" key="5">
    <source>
        <dbReference type="ARBA" id="ARBA00022964"/>
    </source>
</evidence>
<dbReference type="GO" id="GO:0051213">
    <property type="term" value="F:dioxygenase activity"/>
    <property type="evidence" value="ECO:0007669"/>
    <property type="project" value="UniProtKB-KW"/>
</dbReference>
<dbReference type="Gene3D" id="2.60.120.10">
    <property type="entry name" value="Jelly Rolls"/>
    <property type="match status" value="1"/>
</dbReference>
<proteinExistence type="inferred from homology"/>
<keyword evidence="4 9" id="KW-0479">Metal-binding</keyword>
<keyword evidence="7 9" id="KW-0408">Iron</keyword>
<feature type="site" description="May play a role in transmitting local conformational changes" evidence="9">
    <location>
        <position position="102"/>
    </location>
</feature>
<comment type="pathway">
    <text evidence="9">Amino-acid biosynthesis; L-methionine biosynthesis via salvage pathway; L-methionine from S-methyl-5-thio-alpha-D-ribose 1-phosphate: step 5/6.</text>
</comment>
<dbReference type="InterPro" id="IPR014710">
    <property type="entry name" value="RmlC-like_jellyroll"/>
</dbReference>
<evidence type="ECO:0000256" key="9">
    <source>
        <dbReference type="HAMAP-Rule" id="MF_01682"/>
    </source>
</evidence>
<comment type="cofactor">
    <cofactor evidence="9">
        <name>Ni(2+)</name>
        <dbReference type="ChEBI" id="CHEBI:49786"/>
    </cofactor>
    <text evidence="9">Binds 1 nickel ion per monomer.</text>
</comment>
<dbReference type="SUPFAM" id="SSF51182">
    <property type="entry name" value="RmlC-like cupins"/>
    <property type="match status" value="1"/>
</dbReference>
<comment type="subunit">
    <text evidence="9">Monomer.</text>
</comment>
<sequence>MTQLIVYEAGNPRNVLLDTRDFEVIEREVKALGAGIERWKASKTLASDASNEDILEAYAPEIERLKRERGYAVADVIRVTRGNENWPAMRQKFLNEHTHDEDEVRFFVEGSGAFYLHIDDKVYQVVGEPDDLLYVPEGTKHWFDGGADGFFTVIRLFVKQEGWIANFTGNDISQTVPYYNS</sequence>
<evidence type="ECO:0000256" key="4">
    <source>
        <dbReference type="ARBA" id="ARBA00022723"/>
    </source>
</evidence>
<keyword evidence="8 9" id="KW-0486">Methionine biosynthesis</keyword>
<keyword evidence="3 9" id="KW-0028">Amino-acid biosynthesis</keyword>
<dbReference type="RefSeq" id="WP_377255372.1">
    <property type="nucleotide sequence ID" value="NZ_JBHMAA010000003.1"/>
</dbReference>